<reference evidence="11" key="2">
    <citation type="journal article" date="2022" name="Sci. Total Environ.">
        <title>Prevalence, transmission, and molecular epidemiology of tet(X)-positive bacteria among humans, animals, and environmental niches in China: An epidemiological, and genomic-based study.</title>
        <authorList>
            <person name="Dong N."/>
            <person name="Zeng Y."/>
            <person name="Cai C."/>
            <person name="Sun C."/>
            <person name="Lu J."/>
            <person name="Liu C."/>
            <person name="Zhou H."/>
            <person name="Sun Q."/>
            <person name="Shu L."/>
            <person name="Wang H."/>
            <person name="Wang Y."/>
            <person name="Wang S."/>
            <person name="Wu C."/>
            <person name="Chan E.W."/>
            <person name="Chen G."/>
            <person name="Shen Z."/>
            <person name="Chen S."/>
            <person name="Zhang R."/>
        </authorList>
    </citation>
    <scope>NUCLEOTIDE SEQUENCE</scope>
    <source>
        <strain evidence="11">DF46-2-2</strain>
    </source>
</reference>
<dbReference type="InterPro" id="IPR005105">
    <property type="entry name" value="GlnD_Uridyltrans_N"/>
</dbReference>
<evidence type="ECO:0000256" key="4">
    <source>
        <dbReference type="ARBA" id="ARBA00022801"/>
    </source>
</evidence>
<dbReference type="InterPro" id="IPR013546">
    <property type="entry name" value="PII_UdlTrfase/GS_AdlTrfase"/>
</dbReference>
<evidence type="ECO:0000256" key="6">
    <source>
        <dbReference type="ARBA" id="ARBA00023268"/>
    </source>
</evidence>
<dbReference type="PANTHER" id="PTHR47320:SF1">
    <property type="entry name" value="BIFUNCTIONAL URIDYLYLTRANSFERASE_URIDYLYL-REMOVING ENZYME"/>
    <property type="match status" value="1"/>
</dbReference>
<name>A0AAW7DS14_9GAMM</name>
<dbReference type="Gene3D" id="1.20.120.330">
    <property type="entry name" value="Nucleotidyltransferases domain 2"/>
    <property type="match status" value="1"/>
</dbReference>
<protein>
    <recommendedName>
        <fullName evidence="8">Bifunctional uridylyltransferase/uridylyl-removing enzyme</fullName>
        <shortName evidence="8">UTase/UR</shortName>
    </recommendedName>
    <alternativeName>
        <fullName evidence="8">Bifunctional [protein-PII] modification enzyme</fullName>
    </alternativeName>
    <alternativeName>
        <fullName evidence="8">Bifunctional nitrogen sensor protein</fullName>
    </alternativeName>
    <domain>
        <recommendedName>
            <fullName evidence="8">[Protein-PII] uridylyltransferase</fullName>
            <shortName evidence="8">PII uridylyltransferase</shortName>
            <shortName evidence="8">UTase</shortName>
            <ecNumber evidence="8">2.7.7.59</ecNumber>
        </recommendedName>
    </domain>
    <domain>
        <recommendedName>
            <fullName evidence="8">[Protein-PII]-UMP uridylyl-removing enzyme</fullName>
            <shortName evidence="8">UR</shortName>
            <ecNumber evidence="8">3.1.4.-</ecNumber>
        </recommendedName>
    </domain>
</protein>
<dbReference type="SMART" id="SM00471">
    <property type="entry name" value="HDc"/>
    <property type="match status" value="1"/>
</dbReference>
<dbReference type="InterPro" id="IPR043519">
    <property type="entry name" value="NT_sf"/>
</dbReference>
<keyword evidence="2 8" id="KW-0548">Nucleotidyltransferase</keyword>
<dbReference type="AlphaFoldDB" id="A0AAW7DS14"/>
<dbReference type="SUPFAM" id="SSF55021">
    <property type="entry name" value="ACT-like"/>
    <property type="match status" value="1"/>
</dbReference>
<evidence type="ECO:0000259" key="10">
    <source>
        <dbReference type="PROSITE" id="PS51831"/>
    </source>
</evidence>
<keyword evidence="6 8" id="KW-0511">Multifunctional enzyme</keyword>
<dbReference type="InterPro" id="IPR003607">
    <property type="entry name" value="HD/PDEase_dom"/>
</dbReference>
<dbReference type="SUPFAM" id="SSF81593">
    <property type="entry name" value="Nucleotidyltransferase substrate binding subunit/domain"/>
    <property type="match status" value="1"/>
</dbReference>
<comment type="caution">
    <text evidence="11">The sequence shown here is derived from an EMBL/GenBank/DDBJ whole genome shotgun (WGS) entry which is preliminary data.</text>
</comment>
<comment type="cofactor">
    <cofactor evidence="8">
        <name>Mg(2+)</name>
        <dbReference type="ChEBI" id="CHEBI:18420"/>
    </cofactor>
</comment>
<comment type="activity regulation">
    <text evidence="8">Uridylyltransferase (UTase) activity is inhibited by glutamine, while glutamine activates uridylyl-removing (UR) activity.</text>
</comment>
<comment type="catalytic activity">
    <reaction evidence="8">
        <text>[protein-PII]-L-tyrosine + UTP = [protein-PII]-uridylyl-L-tyrosine + diphosphate</text>
        <dbReference type="Rhea" id="RHEA:13673"/>
        <dbReference type="Rhea" id="RHEA-COMP:12147"/>
        <dbReference type="Rhea" id="RHEA-COMP:12148"/>
        <dbReference type="ChEBI" id="CHEBI:33019"/>
        <dbReference type="ChEBI" id="CHEBI:46398"/>
        <dbReference type="ChEBI" id="CHEBI:46858"/>
        <dbReference type="ChEBI" id="CHEBI:90602"/>
        <dbReference type="EC" id="2.7.7.59"/>
    </reaction>
</comment>
<dbReference type="GO" id="GO:0008081">
    <property type="term" value="F:phosphoric diester hydrolase activity"/>
    <property type="evidence" value="ECO:0007669"/>
    <property type="project" value="UniProtKB-UniRule"/>
</dbReference>
<feature type="domain" description="ACT" evidence="9">
    <location>
        <begin position="817"/>
        <end position="897"/>
    </location>
</feature>
<dbReference type="Pfam" id="PF01966">
    <property type="entry name" value="HD"/>
    <property type="match status" value="1"/>
</dbReference>
<dbReference type="CDD" id="cd05401">
    <property type="entry name" value="NT_GlnE_GlnD_like"/>
    <property type="match status" value="1"/>
</dbReference>
<dbReference type="EMBL" id="JACANB010000004">
    <property type="protein sequence ID" value="MDM1696614.1"/>
    <property type="molecule type" value="Genomic_DNA"/>
</dbReference>
<evidence type="ECO:0000256" key="7">
    <source>
        <dbReference type="ARBA" id="ARBA00047968"/>
    </source>
</evidence>
<dbReference type="EC" id="2.7.7.59" evidence="8"/>
<comment type="similarity">
    <text evidence="8">Belongs to the GlnD family.</text>
</comment>
<dbReference type="Gene3D" id="1.10.3090.10">
    <property type="entry name" value="cca-adding enzyme, domain 2"/>
    <property type="match status" value="1"/>
</dbReference>
<evidence type="ECO:0000256" key="8">
    <source>
        <dbReference type="HAMAP-Rule" id="MF_00277"/>
    </source>
</evidence>
<dbReference type="Proteomes" id="UP001173465">
    <property type="component" value="Unassembled WGS sequence"/>
</dbReference>
<feature type="region of interest" description="Uridylyltransferase" evidence="8">
    <location>
        <begin position="1"/>
        <end position="343"/>
    </location>
</feature>
<dbReference type="GO" id="GO:0006808">
    <property type="term" value="P:regulation of nitrogen utilization"/>
    <property type="evidence" value="ECO:0007669"/>
    <property type="project" value="UniProtKB-UniRule"/>
</dbReference>
<organism evidence="11 12">
    <name type="scientific">Thiopseudomonas alkaliphila</name>
    <dbReference type="NCBI Taxonomy" id="1697053"/>
    <lineage>
        <taxon>Bacteria</taxon>
        <taxon>Pseudomonadati</taxon>
        <taxon>Pseudomonadota</taxon>
        <taxon>Gammaproteobacteria</taxon>
        <taxon>Pseudomonadales</taxon>
        <taxon>Pseudomonadaceae</taxon>
        <taxon>Thiopseudomonas</taxon>
    </lineage>
</organism>
<evidence type="ECO:0000259" key="9">
    <source>
        <dbReference type="PROSITE" id="PS51671"/>
    </source>
</evidence>
<dbReference type="GO" id="GO:0008893">
    <property type="term" value="F:guanosine-3',5'-bis(diphosphate) 3'-diphosphatase activity"/>
    <property type="evidence" value="ECO:0007669"/>
    <property type="project" value="UniProtKB-EC"/>
</dbReference>
<dbReference type="InterPro" id="IPR010043">
    <property type="entry name" value="UTase/UR"/>
</dbReference>
<dbReference type="InterPro" id="IPR002912">
    <property type="entry name" value="ACT_dom"/>
</dbReference>
<dbReference type="SUPFAM" id="SSF109604">
    <property type="entry name" value="HD-domain/PDEase-like"/>
    <property type="match status" value="1"/>
</dbReference>
<proteinExistence type="inferred from homology"/>
<comment type="caution">
    <text evidence="8">Lacks conserved residue(s) required for the propagation of feature annotation.</text>
</comment>
<dbReference type="GO" id="GO:0008773">
    <property type="term" value="F:[protein-PII] uridylyltransferase activity"/>
    <property type="evidence" value="ECO:0007669"/>
    <property type="project" value="UniProtKB-UniRule"/>
</dbReference>
<accession>A0AAW7DS14</accession>
<keyword evidence="5 8" id="KW-0460">Magnesium</keyword>
<dbReference type="CDD" id="cd04899">
    <property type="entry name" value="ACT_ACR-UUR-like_2"/>
    <property type="match status" value="1"/>
</dbReference>
<dbReference type="PROSITE" id="PS51671">
    <property type="entry name" value="ACT"/>
    <property type="match status" value="2"/>
</dbReference>
<reference evidence="11" key="1">
    <citation type="submission" date="2020-06" db="EMBL/GenBank/DDBJ databases">
        <authorList>
            <person name="Dong N."/>
        </authorList>
    </citation>
    <scope>NUCLEOTIDE SEQUENCE</scope>
    <source>
        <strain evidence="11">DF46-2-2</strain>
    </source>
</reference>
<sequence length="902" mass="102901">MSPITAQLFDETAFAALASASAAERISLFRQAKEESDQRLDQLFAEGQPITPLIHARAWVMDQLLLQAWQLFAWPASAQIALVAVGGYGRGELHPHSDIDIMLLTADTPCPHTQELASQFITLLWDLGLNIGHSVRTLSQCSSEAADDLSVVTTLMESRTLVGDPALLAAVTQQISTEQMWPSTIFFLAKLEEQRSRHLKYNDTEYNLEPNVKTSPGGLRDIQTVLWVARRQFNFHSLEDLQRSGFLTDTEYSLFHSAREFLWQVRYALHVLAGREEDRLLLDYQRKIAEQFGYSDNEHLLAIEQFMQKYYRTVMGISKLCDLLSQYFEETILRDDESHPPLCLNKRFQVRAGYLEVTHPKVFRETPFALLEAFVLLAQNPEIKGVQSATIRLLRDSRHLIDENFRQDIRNTSLFIELFKSKEGIHMNLRRMHRYGILGRYLPEFGAITGQMQHDLYHIYTVDAHTLNLIKHLRKLRHPDFAEKFSLASAILARLPKPELIYLAGLYHDIGKGRGGNHSELGAVDAEAFCIRHRLPIWDTRLITWLVKSHLIMSATAQRKDISDPQEIHNFARLVGDQTRLDYLYVLTVADINATNPTLWNSWRAQLLRQLYSETRRALRRGLANPLDREEQISTRQSTALSLLCSEGVDADAVKKLWKQLGEEYFLRHSAGDVAWHTQAILEHANPKQPLVLIRESTYRETEGGTQLFIYAPNRIDFFAVTVAALDQLNLSTQDARIITASSGFTIETYIVLDADGERIGDNPEHIERIRQGVLDALLDTDNYPSIIQRRVPRQLKHFAFTPQVSIHNDAQGPHTVIEIIAPDRPGLLVRIARLLLAFELSLHSAKILTLGERIEDVFFITDQHEQPLSDPELCEQLYQALMEMLTTAEDLQPRSPALHGI</sequence>
<dbReference type="PROSITE" id="PS51831">
    <property type="entry name" value="HD"/>
    <property type="match status" value="1"/>
</dbReference>
<dbReference type="Pfam" id="PF03445">
    <property type="entry name" value="DUF294"/>
    <property type="match status" value="1"/>
</dbReference>
<dbReference type="NCBIfam" id="TIGR01693">
    <property type="entry name" value="UTase_glnD"/>
    <property type="match status" value="1"/>
</dbReference>
<dbReference type="Pfam" id="PF01842">
    <property type="entry name" value="ACT"/>
    <property type="match status" value="1"/>
</dbReference>
<dbReference type="CDD" id="cd04900">
    <property type="entry name" value="ACT_UUR-like_1"/>
    <property type="match status" value="1"/>
</dbReference>
<dbReference type="Pfam" id="PF08335">
    <property type="entry name" value="GlnD_UR_UTase"/>
    <property type="match status" value="1"/>
</dbReference>
<dbReference type="FunFam" id="1.10.3090.10:FF:000005">
    <property type="entry name" value="Bifunctional uridylyltransferase/uridylyl-removing enzyme"/>
    <property type="match status" value="1"/>
</dbReference>
<evidence type="ECO:0000313" key="11">
    <source>
        <dbReference type="EMBL" id="MDM1696614.1"/>
    </source>
</evidence>
<comment type="catalytic activity">
    <reaction evidence="7">
        <text>guanosine 3',5'-bis(diphosphate) + H2O = GDP + diphosphate + H(+)</text>
        <dbReference type="Rhea" id="RHEA:14253"/>
        <dbReference type="ChEBI" id="CHEBI:15377"/>
        <dbReference type="ChEBI" id="CHEBI:15378"/>
        <dbReference type="ChEBI" id="CHEBI:33019"/>
        <dbReference type="ChEBI" id="CHEBI:58189"/>
        <dbReference type="ChEBI" id="CHEBI:77828"/>
        <dbReference type="EC" id="3.1.7.2"/>
    </reaction>
</comment>
<keyword evidence="4 8" id="KW-0378">Hydrolase</keyword>
<dbReference type="RefSeq" id="WP_286593913.1">
    <property type="nucleotide sequence ID" value="NZ_JACANB010000004.1"/>
</dbReference>
<dbReference type="NCBIfam" id="NF001366">
    <property type="entry name" value="PRK00275.1"/>
    <property type="match status" value="1"/>
</dbReference>
<evidence type="ECO:0000313" key="12">
    <source>
        <dbReference type="Proteomes" id="UP001173465"/>
    </source>
</evidence>
<comment type="catalytic activity">
    <reaction evidence="8">
        <text>[protein-PII]-uridylyl-L-tyrosine + H2O = [protein-PII]-L-tyrosine + UMP + H(+)</text>
        <dbReference type="Rhea" id="RHEA:48600"/>
        <dbReference type="Rhea" id="RHEA-COMP:12147"/>
        <dbReference type="Rhea" id="RHEA-COMP:12148"/>
        <dbReference type="ChEBI" id="CHEBI:15377"/>
        <dbReference type="ChEBI" id="CHEBI:15378"/>
        <dbReference type="ChEBI" id="CHEBI:46858"/>
        <dbReference type="ChEBI" id="CHEBI:57865"/>
        <dbReference type="ChEBI" id="CHEBI:90602"/>
    </reaction>
</comment>
<evidence type="ECO:0000256" key="5">
    <source>
        <dbReference type="ARBA" id="ARBA00022842"/>
    </source>
</evidence>
<feature type="domain" description="ACT" evidence="9">
    <location>
        <begin position="707"/>
        <end position="794"/>
    </location>
</feature>
<dbReference type="HAMAP" id="MF_00277">
    <property type="entry name" value="PII_uridylyl_transf"/>
    <property type="match status" value="1"/>
</dbReference>
<keyword evidence="1 8" id="KW-0808">Transferase</keyword>
<dbReference type="SUPFAM" id="SSF81301">
    <property type="entry name" value="Nucleotidyltransferase"/>
    <property type="match status" value="1"/>
</dbReference>
<evidence type="ECO:0000256" key="3">
    <source>
        <dbReference type="ARBA" id="ARBA00022737"/>
    </source>
</evidence>
<evidence type="ECO:0000256" key="2">
    <source>
        <dbReference type="ARBA" id="ARBA00022695"/>
    </source>
</evidence>
<dbReference type="PANTHER" id="PTHR47320">
    <property type="entry name" value="BIFUNCTIONAL URIDYLYLTRANSFERASE/URIDYLYL-REMOVING ENZYME"/>
    <property type="match status" value="1"/>
</dbReference>
<keyword evidence="3" id="KW-0677">Repeat</keyword>
<dbReference type="PIRSF" id="PIRSF006288">
    <property type="entry name" value="PII_uridyltransf"/>
    <property type="match status" value="1"/>
</dbReference>
<comment type="domain">
    <text evidence="8">Has four distinct domains: an N-terminal nucleotidyltransferase (NT) domain responsible for UTase activity, a central HD domain that encodes UR activity, and two C-terminal ACT domains that seem to have a role in glutamine sensing.</text>
</comment>
<dbReference type="EC" id="3.1.4.-" evidence="8"/>
<dbReference type="InterPro" id="IPR045865">
    <property type="entry name" value="ACT-like_dom_sf"/>
</dbReference>
<comment type="function">
    <text evidence="8">Modifies, by uridylylation and deuridylylation, the PII regulatory proteins (GlnB and homologs), in response to the nitrogen status of the cell that GlnD senses through the glutamine level. Under low glutamine levels, catalyzes the conversion of the PII proteins and UTP to PII-UMP and PPi, while under higher glutamine levels, GlnD hydrolyzes PII-UMP to PII and UMP (deuridylylation). Thus, controls uridylylation state and activity of the PII proteins, and plays an important role in the regulation of nitrogen metabolism.</text>
</comment>
<gene>
    <name evidence="8" type="primary">glnD</name>
    <name evidence="11" type="ORF">HX099_08080</name>
</gene>
<evidence type="ECO:0000256" key="1">
    <source>
        <dbReference type="ARBA" id="ARBA00022679"/>
    </source>
</evidence>
<feature type="domain" description="HD" evidence="10">
    <location>
        <begin position="462"/>
        <end position="584"/>
    </location>
</feature>
<dbReference type="InterPro" id="IPR006674">
    <property type="entry name" value="HD_domain"/>
</dbReference>